<evidence type="ECO:0000256" key="1">
    <source>
        <dbReference type="ARBA" id="ARBA00004651"/>
    </source>
</evidence>
<dbReference type="EMBL" id="BKBA01000003">
    <property type="protein sequence ID" value="GEQ12406.1"/>
    <property type="molecule type" value="Genomic_DNA"/>
</dbReference>
<dbReference type="InterPro" id="IPR050833">
    <property type="entry name" value="Poly_Biosynth_Transport"/>
</dbReference>
<feature type="transmembrane region" description="Helical" evidence="6">
    <location>
        <begin position="372"/>
        <end position="392"/>
    </location>
</feature>
<feature type="transmembrane region" description="Helical" evidence="6">
    <location>
        <begin position="187"/>
        <end position="203"/>
    </location>
</feature>
<keyword evidence="4 6" id="KW-1133">Transmembrane helix</keyword>
<keyword evidence="5 6" id="KW-0472">Membrane</keyword>
<feature type="transmembrane region" description="Helical" evidence="6">
    <location>
        <begin position="305"/>
        <end position="324"/>
    </location>
</feature>
<dbReference type="PANTHER" id="PTHR30250">
    <property type="entry name" value="PST FAMILY PREDICTED COLANIC ACID TRANSPORTER"/>
    <property type="match status" value="1"/>
</dbReference>
<evidence type="ECO:0008006" key="9">
    <source>
        <dbReference type="Google" id="ProtNLM"/>
    </source>
</evidence>
<feature type="transmembrane region" description="Helical" evidence="6">
    <location>
        <begin position="336"/>
        <end position="360"/>
    </location>
</feature>
<keyword evidence="8" id="KW-1185">Reference proteome</keyword>
<feature type="transmembrane region" description="Helical" evidence="6">
    <location>
        <begin position="424"/>
        <end position="444"/>
    </location>
</feature>
<sequence length="483" mass="50590">MPSLRWERVDFNREIGSSSIGKGGLLGMLGVGWQGGVRFVTNILIGNVAGAILLGLTATALSISQLIVLLWPAAAGAAASRFVGLALGRRDVGEMQKVAGYFIRRLMIFQLVAAVMSLTYWRLVERGSWLECLTVVLLTLGLAGWTTTRGILFGSGNVRRAVFTDVLTGAAGLVGLCLFMVFGIRSIVVLLPVACGYALYTILSIPRLAGSDFDQVLNKEIRRFVILGTVGTISSAGFLQLSLLAARHFAGLEGAGQYSASLTLATPLSLVAAGLSVVLYPTLARAWGGGSTHEFRRITDQATRVLCLALIGGLGVVVIVREGLVDLLWGPDFPDVVVVMPLLLAAVAIGGISSPSVSAITTRSEVGMRISAASSLSGALVGCIAWAIFGSLGVQAIAWGYVAGSLIIALVPIAVTWYRDGHAWVGLSLKVFAALLLVWGLSVLTEGTSVVVQVCGAVAFLGVWLALNRAEASLVLRGVSGRR</sequence>
<name>A0A512SWT0_9MICO</name>
<dbReference type="GO" id="GO:0005886">
    <property type="term" value="C:plasma membrane"/>
    <property type="evidence" value="ECO:0007669"/>
    <property type="project" value="UniProtKB-SubCell"/>
</dbReference>
<gene>
    <name evidence="7" type="ORF">KLO01_04530</name>
</gene>
<comment type="caution">
    <text evidence="7">The sequence shown here is derived from an EMBL/GenBank/DDBJ whole genome shotgun (WGS) entry which is preliminary data.</text>
</comment>
<evidence type="ECO:0000313" key="7">
    <source>
        <dbReference type="EMBL" id="GEQ12406.1"/>
    </source>
</evidence>
<feature type="transmembrane region" description="Helical" evidence="6">
    <location>
        <begin position="398"/>
        <end position="417"/>
    </location>
</feature>
<accession>A0A512SWT0</accession>
<comment type="subcellular location">
    <subcellularLocation>
        <location evidence="1">Cell membrane</location>
        <topology evidence="1">Multi-pass membrane protein</topology>
    </subcellularLocation>
</comment>
<organism evidence="7 8">
    <name type="scientific">Knoellia locipacati</name>
    <dbReference type="NCBI Taxonomy" id="882824"/>
    <lineage>
        <taxon>Bacteria</taxon>
        <taxon>Bacillati</taxon>
        <taxon>Actinomycetota</taxon>
        <taxon>Actinomycetes</taxon>
        <taxon>Micrococcales</taxon>
        <taxon>Intrasporangiaceae</taxon>
        <taxon>Knoellia</taxon>
    </lineage>
</organism>
<reference evidence="7 8" key="1">
    <citation type="submission" date="2019-07" db="EMBL/GenBank/DDBJ databases">
        <title>Whole genome shotgun sequence of Knoellia locipacati NBRC 109775.</title>
        <authorList>
            <person name="Hosoyama A."/>
            <person name="Uohara A."/>
            <person name="Ohji S."/>
            <person name="Ichikawa N."/>
        </authorList>
    </citation>
    <scope>NUCLEOTIDE SEQUENCE [LARGE SCALE GENOMIC DNA]</scope>
    <source>
        <strain evidence="7 8">NBRC 109775</strain>
    </source>
</reference>
<evidence type="ECO:0000256" key="6">
    <source>
        <dbReference type="SAM" id="Phobius"/>
    </source>
</evidence>
<feature type="transmembrane region" description="Helical" evidence="6">
    <location>
        <begin position="224"/>
        <end position="246"/>
    </location>
</feature>
<evidence type="ECO:0000256" key="3">
    <source>
        <dbReference type="ARBA" id="ARBA00022692"/>
    </source>
</evidence>
<feature type="transmembrane region" description="Helical" evidence="6">
    <location>
        <begin position="450"/>
        <end position="467"/>
    </location>
</feature>
<dbReference type="Proteomes" id="UP000321793">
    <property type="component" value="Unassembled WGS sequence"/>
</dbReference>
<feature type="transmembrane region" description="Helical" evidence="6">
    <location>
        <begin position="43"/>
        <end position="63"/>
    </location>
</feature>
<dbReference type="PANTHER" id="PTHR30250:SF11">
    <property type="entry name" value="O-ANTIGEN TRANSPORTER-RELATED"/>
    <property type="match status" value="1"/>
</dbReference>
<protein>
    <recommendedName>
        <fullName evidence="9">Lipopolysaccharide biosynthesis protein</fullName>
    </recommendedName>
</protein>
<keyword evidence="3 6" id="KW-0812">Transmembrane</keyword>
<dbReference type="AlphaFoldDB" id="A0A512SWT0"/>
<evidence type="ECO:0000313" key="8">
    <source>
        <dbReference type="Proteomes" id="UP000321793"/>
    </source>
</evidence>
<feature type="transmembrane region" description="Helical" evidence="6">
    <location>
        <begin position="127"/>
        <end position="148"/>
    </location>
</feature>
<feature type="transmembrane region" description="Helical" evidence="6">
    <location>
        <begin position="160"/>
        <end position="181"/>
    </location>
</feature>
<feature type="transmembrane region" description="Helical" evidence="6">
    <location>
        <begin position="69"/>
        <end position="89"/>
    </location>
</feature>
<evidence type="ECO:0000256" key="5">
    <source>
        <dbReference type="ARBA" id="ARBA00023136"/>
    </source>
</evidence>
<proteinExistence type="predicted"/>
<evidence type="ECO:0000256" key="4">
    <source>
        <dbReference type="ARBA" id="ARBA00022989"/>
    </source>
</evidence>
<evidence type="ECO:0000256" key="2">
    <source>
        <dbReference type="ARBA" id="ARBA00022475"/>
    </source>
</evidence>
<keyword evidence="2" id="KW-1003">Cell membrane</keyword>
<feature type="transmembrane region" description="Helical" evidence="6">
    <location>
        <begin position="258"/>
        <end position="284"/>
    </location>
</feature>
<feature type="transmembrane region" description="Helical" evidence="6">
    <location>
        <begin position="101"/>
        <end position="121"/>
    </location>
</feature>